<proteinExistence type="predicted"/>
<reference evidence="1 2" key="1">
    <citation type="submission" date="2020-08" db="EMBL/GenBank/DDBJ databases">
        <title>Description of novel Pseudomonas species.</title>
        <authorList>
            <person name="Duman M."/>
            <person name="Mulet M."/>
            <person name="Altun S."/>
            <person name="Saticioglu I.B."/>
            <person name="Lalucat J."/>
            <person name="Garcia-Valdes E."/>
        </authorList>
    </citation>
    <scope>NUCLEOTIDE SEQUENCE [LARGE SCALE GENOMIC DNA]</scope>
    <source>
        <strain evidence="1 2">P66</strain>
    </source>
</reference>
<name>A0ABS2BYB5_9PSED</name>
<accession>A0ABS2BYB5</accession>
<evidence type="ECO:0000313" key="1">
    <source>
        <dbReference type="EMBL" id="MBM5458609.1"/>
    </source>
</evidence>
<comment type="caution">
    <text evidence="1">The sequence shown here is derived from an EMBL/GenBank/DDBJ whole genome shotgun (WGS) entry which is preliminary data.</text>
</comment>
<dbReference type="EMBL" id="JACOPV010000008">
    <property type="protein sequence ID" value="MBM5458609.1"/>
    <property type="molecule type" value="Genomic_DNA"/>
</dbReference>
<sequence length="230" mass="26177">MSDQPATAQTIDGALQDGSLPPMNRIRLRAQLGMVEDITASNIRLATALLLQRVQDYYTVVQYTGPAYVYGRVDSEFPSALYAKPKHSYMNDTWFQQEMSPTHPTCTVERLFSEAGWLCLDTACRLAVAELAREVPEARAVLDQGRYAIKGMCQQRELTELNWKDSRRRLGTPGIRKMLKRFSSKLRFVRIGKGKGILPIILPHERITTSHIYRDITDWSYEDQPVAHAC</sequence>
<organism evidence="1 2">
    <name type="scientific">Pseudomonas arcuscaelestis</name>
    <dbReference type="NCBI Taxonomy" id="2710591"/>
    <lineage>
        <taxon>Bacteria</taxon>
        <taxon>Pseudomonadati</taxon>
        <taxon>Pseudomonadota</taxon>
        <taxon>Gammaproteobacteria</taxon>
        <taxon>Pseudomonadales</taxon>
        <taxon>Pseudomonadaceae</taxon>
        <taxon>Pseudomonas</taxon>
    </lineage>
</organism>
<protein>
    <submittedName>
        <fullName evidence="1">Uncharacterized protein</fullName>
    </submittedName>
</protein>
<gene>
    <name evidence="1" type="ORF">H8F21_13650</name>
</gene>
<dbReference type="RefSeq" id="WP_203584549.1">
    <property type="nucleotide sequence ID" value="NZ_JACOPV010000008.1"/>
</dbReference>
<keyword evidence="2" id="KW-1185">Reference proteome</keyword>
<dbReference type="Proteomes" id="UP000745663">
    <property type="component" value="Unassembled WGS sequence"/>
</dbReference>
<evidence type="ECO:0000313" key="2">
    <source>
        <dbReference type="Proteomes" id="UP000745663"/>
    </source>
</evidence>